<keyword evidence="4" id="KW-1185">Reference proteome</keyword>
<sequence>MHFQDLALLRHARSNTRGLVIVCWEALVTHDNEVQFIWSKPNTSFIKWLFLYIRYAGILGQIFNIFVTIHYPLSSGQCAAWFTVHCVITQAMMTALETVLILRVYALYDRSCRVAAALMLFILAEIVITATLARDTIPGLDFGPTCVAVLPHKPYAYYMAATISTQLAIVILTLRKSSATSLSRWSNNALSAMIKRDGAAAFGAVLILMLAVILNVASQDTVVSAIAYWFYPLLSVGGCRLVLNTQDVVLPHEYSDHICDTEIDLTAVLATRSSALVVPQPSTR</sequence>
<dbReference type="OrthoDB" id="3066463at2759"/>
<evidence type="ECO:0000313" key="4">
    <source>
        <dbReference type="Proteomes" id="UP000076532"/>
    </source>
</evidence>
<evidence type="ECO:0000256" key="1">
    <source>
        <dbReference type="SAM" id="Phobius"/>
    </source>
</evidence>
<protein>
    <recommendedName>
        <fullName evidence="2">DUF6533 domain-containing protein</fullName>
    </recommendedName>
</protein>
<feature type="transmembrane region" description="Helical" evidence="1">
    <location>
        <begin position="79"/>
        <end position="102"/>
    </location>
</feature>
<keyword evidence="1" id="KW-0472">Membrane</keyword>
<reference evidence="3 4" key="1">
    <citation type="journal article" date="2016" name="Mol. Biol. Evol.">
        <title>Comparative Genomics of Early-Diverging Mushroom-Forming Fungi Provides Insights into the Origins of Lignocellulose Decay Capabilities.</title>
        <authorList>
            <person name="Nagy L.G."/>
            <person name="Riley R."/>
            <person name="Tritt A."/>
            <person name="Adam C."/>
            <person name="Daum C."/>
            <person name="Floudas D."/>
            <person name="Sun H."/>
            <person name="Yadav J.S."/>
            <person name="Pangilinan J."/>
            <person name="Larsson K.H."/>
            <person name="Matsuura K."/>
            <person name="Barry K."/>
            <person name="Labutti K."/>
            <person name="Kuo R."/>
            <person name="Ohm R.A."/>
            <person name="Bhattacharya S.S."/>
            <person name="Shirouzu T."/>
            <person name="Yoshinaga Y."/>
            <person name="Martin F.M."/>
            <person name="Grigoriev I.V."/>
            <person name="Hibbett D.S."/>
        </authorList>
    </citation>
    <scope>NUCLEOTIDE SEQUENCE [LARGE SCALE GENOMIC DNA]</scope>
    <source>
        <strain evidence="3 4">CBS 109695</strain>
    </source>
</reference>
<feature type="domain" description="DUF6533" evidence="2">
    <location>
        <begin position="19"/>
        <end position="59"/>
    </location>
</feature>
<keyword evidence="1" id="KW-0812">Transmembrane</keyword>
<evidence type="ECO:0000259" key="2">
    <source>
        <dbReference type="Pfam" id="PF20151"/>
    </source>
</evidence>
<dbReference type="AlphaFoldDB" id="A0A166T1D7"/>
<dbReference type="InterPro" id="IPR045340">
    <property type="entry name" value="DUF6533"/>
</dbReference>
<feature type="transmembrane region" description="Helical" evidence="1">
    <location>
        <begin position="49"/>
        <end position="73"/>
    </location>
</feature>
<feature type="transmembrane region" description="Helical" evidence="1">
    <location>
        <begin position="223"/>
        <end position="243"/>
    </location>
</feature>
<dbReference type="EMBL" id="KV417495">
    <property type="protein sequence ID" value="KZP30072.1"/>
    <property type="molecule type" value="Genomic_DNA"/>
</dbReference>
<dbReference type="Proteomes" id="UP000076532">
    <property type="component" value="Unassembled WGS sequence"/>
</dbReference>
<keyword evidence="1" id="KW-1133">Transmembrane helix</keyword>
<feature type="transmembrane region" description="Helical" evidence="1">
    <location>
        <begin position="199"/>
        <end position="217"/>
    </location>
</feature>
<organism evidence="3 4">
    <name type="scientific">Athelia psychrophila</name>
    <dbReference type="NCBI Taxonomy" id="1759441"/>
    <lineage>
        <taxon>Eukaryota</taxon>
        <taxon>Fungi</taxon>
        <taxon>Dikarya</taxon>
        <taxon>Basidiomycota</taxon>
        <taxon>Agaricomycotina</taxon>
        <taxon>Agaricomycetes</taxon>
        <taxon>Agaricomycetidae</taxon>
        <taxon>Atheliales</taxon>
        <taxon>Atheliaceae</taxon>
        <taxon>Athelia</taxon>
    </lineage>
</organism>
<gene>
    <name evidence="3" type="ORF">FIBSPDRAFT_1038431</name>
</gene>
<proteinExistence type="predicted"/>
<dbReference type="STRING" id="436010.A0A166T1D7"/>
<accession>A0A166T1D7</accession>
<name>A0A166T1D7_9AGAM</name>
<evidence type="ECO:0000313" key="3">
    <source>
        <dbReference type="EMBL" id="KZP30072.1"/>
    </source>
</evidence>
<dbReference type="Pfam" id="PF20151">
    <property type="entry name" value="DUF6533"/>
    <property type="match status" value="1"/>
</dbReference>
<feature type="transmembrane region" description="Helical" evidence="1">
    <location>
        <begin position="114"/>
        <end position="133"/>
    </location>
</feature>
<feature type="transmembrane region" description="Helical" evidence="1">
    <location>
        <begin position="155"/>
        <end position="174"/>
    </location>
</feature>